<dbReference type="EMBL" id="VSSQ01000397">
    <property type="protein sequence ID" value="MPL93628.1"/>
    <property type="molecule type" value="Genomic_DNA"/>
</dbReference>
<organism evidence="2">
    <name type="scientific">bioreactor metagenome</name>
    <dbReference type="NCBI Taxonomy" id="1076179"/>
    <lineage>
        <taxon>unclassified sequences</taxon>
        <taxon>metagenomes</taxon>
        <taxon>ecological metagenomes</taxon>
    </lineage>
</organism>
<evidence type="ECO:0000313" key="2">
    <source>
        <dbReference type="EMBL" id="MPL93628.1"/>
    </source>
</evidence>
<name>A0A644VQG8_9ZZZZ</name>
<keyword evidence="1" id="KW-0812">Transmembrane</keyword>
<proteinExistence type="predicted"/>
<evidence type="ECO:0000256" key="1">
    <source>
        <dbReference type="SAM" id="Phobius"/>
    </source>
</evidence>
<dbReference type="AlphaFoldDB" id="A0A644VQG8"/>
<sequence>MKKYLKNKNFIPKDFIERLNDNSEKKNNKLITLLIVLNIMFFPTTFNKVIINKKEINEEKLKVEKDSNLEKDIKRENLKYWVDSINSNIINMKIQNSSGIIKIKGEEEVFKIEAEEEFKIKSIIKEENNSFILEVSL</sequence>
<feature type="transmembrane region" description="Helical" evidence="1">
    <location>
        <begin position="30"/>
        <end position="51"/>
    </location>
</feature>
<comment type="caution">
    <text evidence="2">The sequence shown here is derived from an EMBL/GenBank/DDBJ whole genome shotgun (WGS) entry which is preliminary data.</text>
</comment>
<reference evidence="2" key="1">
    <citation type="submission" date="2019-08" db="EMBL/GenBank/DDBJ databases">
        <authorList>
            <person name="Kucharzyk K."/>
            <person name="Murdoch R.W."/>
            <person name="Higgins S."/>
            <person name="Loffler F."/>
        </authorList>
    </citation>
    <scope>NUCLEOTIDE SEQUENCE</scope>
</reference>
<gene>
    <name evidence="2" type="ORF">SDC9_39762</name>
</gene>
<keyword evidence="1" id="KW-0472">Membrane</keyword>
<keyword evidence="1" id="KW-1133">Transmembrane helix</keyword>
<accession>A0A644VQG8</accession>
<protein>
    <submittedName>
        <fullName evidence="2">Uncharacterized protein</fullName>
    </submittedName>
</protein>